<dbReference type="EMBL" id="BMXB01000003">
    <property type="protein sequence ID" value="GHA33154.1"/>
    <property type="molecule type" value="Genomic_DNA"/>
</dbReference>
<evidence type="ECO:0000256" key="1">
    <source>
        <dbReference type="SAM" id="MobiDB-lite"/>
    </source>
</evidence>
<dbReference type="AlphaFoldDB" id="A0A918SAS1"/>
<evidence type="ECO:0000313" key="4">
    <source>
        <dbReference type="Proteomes" id="UP000610456"/>
    </source>
</evidence>
<sequence length="187" mass="20626">MKKLLTFFTLATFALTSCSSDDVGPQGPPGPPGPPGEDGLVGIVFDIEGDFTEDNNYSLEAFYEDFTDEDVFETDVVHVYLLTGNDGEAEGEPVDIWSPLPQTRYVDGGGSMQYNYDYTYFSTYIYLDGDVDVSTLNATYTDNQVFRIAILPATFASDNNIDVANYDAVMSALKVNEREVPTVKIKQ</sequence>
<feature type="signal peptide" evidence="2">
    <location>
        <begin position="1"/>
        <end position="19"/>
    </location>
</feature>
<gene>
    <name evidence="3" type="ORF">GCM10007103_13290</name>
</gene>
<feature type="chain" id="PRO_5037679450" description="Collagen-like protein" evidence="2">
    <location>
        <begin position="20"/>
        <end position="187"/>
    </location>
</feature>
<proteinExistence type="predicted"/>
<feature type="region of interest" description="Disordered" evidence="1">
    <location>
        <begin position="19"/>
        <end position="38"/>
    </location>
</feature>
<organism evidence="3 4">
    <name type="scientific">Salinimicrobium marinum</name>
    <dbReference type="NCBI Taxonomy" id="680283"/>
    <lineage>
        <taxon>Bacteria</taxon>
        <taxon>Pseudomonadati</taxon>
        <taxon>Bacteroidota</taxon>
        <taxon>Flavobacteriia</taxon>
        <taxon>Flavobacteriales</taxon>
        <taxon>Flavobacteriaceae</taxon>
        <taxon>Salinimicrobium</taxon>
    </lineage>
</organism>
<accession>A0A918SAS1</accession>
<evidence type="ECO:0008006" key="5">
    <source>
        <dbReference type="Google" id="ProtNLM"/>
    </source>
</evidence>
<dbReference type="Proteomes" id="UP000610456">
    <property type="component" value="Unassembled WGS sequence"/>
</dbReference>
<keyword evidence="4" id="KW-1185">Reference proteome</keyword>
<protein>
    <recommendedName>
        <fullName evidence="5">Collagen-like protein</fullName>
    </recommendedName>
</protein>
<dbReference type="RefSeq" id="WP_189603940.1">
    <property type="nucleotide sequence ID" value="NZ_BMXB01000003.1"/>
</dbReference>
<feature type="compositionally biased region" description="Pro residues" evidence="1">
    <location>
        <begin position="26"/>
        <end position="35"/>
    </location>
</feature>
<comment type="caution">
    <text evidence="3">The sequence shown here is derived from an EMBL/GenBank/DDBJ whole genome shotgun (WGS) entry which is preliminary data.</text>
</comment>
<reference evidence="3" key="1">
    <citation type="journal article" date="2014" name="Int. J. Syst. Evol. Microbiol.">
        <title>Complete genome sequence of Corynebacterium casei LMG S-19264T (=DSM 44701T), isolated from a smear-ripened cheese.</title>
        <authorList>
            <consortium name="US DOE Joint Genome Institute (JGI-PGF)"/>
            <person name="Walter F."/>
            <person name="Albersmeier A."/>
            <person name="Kalinowski J."/>
            <person name="Ruckert C."/>
        </authorList>
    </citation>
    <scope>NUCLEOTIDE SEQUENCE</scope>
    <source>
        <strain evidence="3">KCTC 12719</strain>
    </source>
</reference>
<dbReference type="PROSITE" id="PS51257">
    <property type="entry name" value="PROKAR_LIPOPROTEIN"/>
    <property type="match status" value="1"/>
</dbReference>
<evidence type="ECO:0000313" key="3">
    <source>
        <dbReference type="EMBL" id="GHA33154.1"/>
    </source>
</evidence>
<name>A0A918SAS1_9FLAO</name>
<evidence type="ECO:0000256" key="2">
    <source>
        <dbReference type="SAM" id="SignalP"/>
    </source>
</evidence>
<dbReference type="Gene3D" id="1.20.5.320">
    <property type="entry name" value="6-Phosphogluconate Dehydrogenase, domain 3"/>
    <property type="match status" value="1"/>
</dbReference>
<reference evidence="3" key="2">
    <citation type="submission" date="2020-09" db="EMBL/GenBank/DDBJ databases">
        <authorList>
            <person name="Sun Q."/>
            <person name="Kim S."/>
        </authorList>
    </citation>
    <scope>NUCLEOTIDE SEQUENCE</scope>
    <source>
        <strain evidence="3">KCTC 12719</strain>
    </source>
</reference>
<keyword evidence="2" id="KW-0732">Signal</keyword>